<evidence type="ECO:0000256" key="2">
    <source>
        <dbReference type="SAM" id="MobiDB-lite"/>
    </source>
</evidence>
<dbReference type="PANTHER" id="PTHR13275:SF4">
    <property type="entry name" value="VACUOLAR PROTEIN SORTING-ASSOCIATED PROTEIN 72 HOMOLOG"/>
    <property type="match status" value="1"/>
</dbReference>
<keyword evidence="5" id="KW-1185">Reference proteome</keyword>
<feature type="region of interest" description="Disordered" evidence="2">
    <location>
        <begin position="98"/>
        <end position="141"/>
    </location>
</feature>
<evidence type="ECO:0000313" key="5">
    <source>
        <dbReference type="Proteomes" id="UP000317650"/>
    </source>
</evidence>
<evidence type="ECO:0000256" key="1">
    <source>
        <dbReference type="SAM" id="Coils"/>
    </source>
</evidence>
<dbReference type="InterPro" id="IPR046757">
    <property type="entry name" value="YL1_N"/>
</dbReference>
<dbReference type="EMBL" id="PYDT01000007">
    <property type="protein sequence ID" value="THU56013.1"/>
    <property type="molecule type" value="Genomic_DNA"/>
</dbReference>
<feature type="coiled-coil region" evidence="1">
    <location>
        <begin position="169"/>
        <end position="203"/>
    </location>
</feature>
<dbReference type="STRING" id="52838.A0A4S8J3N6"/>
<gene>
    <name evidence="4" type="ORF">C4D60_Mb11t12800</name>
</gene>
<accession>A0A4S8J3N6</accession>
<protein>
    <recommendedName>
        <fullName evidence="3">Vps72/YL1 N-terminal domain-containing protein</fullName>
    </recommendedName>
</protein>
<dbReference type="Proteomes" id="UP000317650">
    <property type="component" value="Chromosome 11"/>
</dbReference>
<comment type="caution">
    <text evidence="4">The sequence shown here is derived from an EMBL/GenBank/DDBJ whole genome shotgun (WGS) entry which is preliminary data.</text>
</comment>
<name>A0A4S8J3N6_MUSBA</name>
<reference evidence="4 5" key="1">
    <citation type="journal article" date="2019" name="Nat. Plants">
        <title>Genome sequencing of Musa balbisiana reveals subgenome evolution and function divergence in polyploid bananas.</title>
        <authorList>
            <person name="Yao X."/>
        </authorList>
    </citation>
    <scope>NUCLEOTIDE SEQUENCE [LARGE SCALE GENOMIC DNA]</scope>
    <source>
        <strain evidence="5">cv. DH-PKW</strain>
        <tissue evidence="4">Leaves</tissue>
    </source>
</reference>
<proteinExistence type="predicted"/>
<evidence type="ECO:0000259" key="3">
    <source>
        <dbReference type="Pfam" id="PF05764"/>
    </source>
</evidence>
<dbReference type="GO" id="GO:0005634">
    <property type="term" value="C:nucleus"/>
    <property type="evidence" value="ECO:0007669"/>
    <property type="project" value="TreeGrafter"/>
</dbReference>
<organism evidence="4 5">
    <name type="scientific">Musa balbisiana</name>
    <name type="common">Banana</name>
    <dbReference type="NCBI Taxonomy" id="52838"/>
    <lineage>
        <taxon>Eukaryota</taxon>
        <taxon>Viridiplantae</taxon>
        <taxon>Streptophyta</taxon>
        <taxon>Embryophyta</taxon>
        <taxon>Tracheophyta</taxon>
        <taxon>Spermatophyta</taxon>
        <taxon>Magnoliopsida</taxon>
        <taxon>Liliopsida</taxon>
        <taxon>Zingiberales</taxon>
        <taxon>Musaceae</taxon>
        <taxon>Musa</taxon>
    </lineage>
</organism>
<evidence type="ECO:0000313" key="4">
    <source>
        <dbReference type="EMBL" id="THU56013.1"/>
    </source>
</evidence>
<sequence length="307" mass="35613">MTESEEEPVLLERSARLTRGKSFPPMRCRMSKLLDVAIEQDEIFWNQDALKEEENDENYEEEVEAVDEFDSDFNDDVRTTNILTRLIFPGKPATKKKNKKKVLLKLENTPEDEKLSKKSPPSENQDLPDDIEGERTVRKSTRTSVIVRQAEREIRAALQASMKPIKRKKEGEEKRMTQEEMLLEAAQTEIMNLRNLERVLAREEEVKKKAVVHKAVYDGPQIRFTSRNDPRKSFCVITGLPAKFTKQETDQKQLGKIDMGDLFDEISNEGFLSTRSRRDAGIMRRPTDLRLGARFRRIPALEMLDQD</sequence>
<dbReference type="PANTHER" id="PTHR13275">
    <property type="entry name" value="YL-1 PROTEIN TRANSCRIPTION FACTOR-LIKE 1"/>
    <property type="match status" value="1"/>
</dbReference>
<dbReference type="Pfam" id="PF05764">
    <property type="entry name" value="YL1"/>
    <property type="match status" value="1"/>
</dbReference>
<dbReference type="AlphaFoldDB" id="A0A4S8J3N6"/>
<keyword evidence="1" id="KW-0175">Coiled coil</keyword>
<feature type="domain" description="Vps72/YL1 N-terminal" evidence="3">
    <location>
        <begin position="14"/>
        <end position="226"/>
    </location>
</feature>